<keyword evidence="1" id="KW-0732">Signal</keyword>
<comment type="caution">
    <text evidence="2">The sequence shown here is derived from an EMBL/GenBank/DDBJ whole genome shotgun (WGS) entry which is preliminary data.</text>
</comment>
<dbReference type="EMBL" id="JBEHCU010005058">
    <property type="protein sequence ID" value="KAL1401044.1"/>
    <property type="molecule type" value="Genomic_DNA"/>
</dbReference>
<gene>
    <name evidence="2" type="ORF">pipiens_006928</name>
</gene>
<feature type="chain" id="PRO_5044863429" evidence="1">
    <location>
        <begin position="23"/>
        <end position="198"/>
    </location>
</feature>
<protein>
    <submittedName>
        <fullName evidence="2">Uncharacterized protein</fullName>
    </submittedName>
</protein>
<organism evidence="2 3">
    <name type="scientific">Culex pipiens pipiens</name>
    <name type="common">Northern house mosquito</name>
    <dbReference type="NCBI Taxonomy" id="38569"/>
    <lineage>
        <taxon>Eukaryota</taxon>
        <taxon>Metazoa</taxon>
        <taxon>Ecdysozoa</taxon>
        <taxon>Arthropoda</taxon>
        <taxon>Hexapoda</taxon>
        <taxon>Insecta</taxon>
        <taxon>Pterygota</taxon>
        <taxon>Neoptera</taxon>
        <taxon>Endopterygota</taxon>
        <taxon>Diptera</taxon>
        <taxon>Nematocera</taxon>
        <taxon>Culicoidea</taxon>
        <taxon>Culicidae</taxon>
        <taxon>Culicinae</taxon>
        <taxon>Culicini</taxon>
        <taxon>Culex</taxon>
        <taxon>Culex</taxon>
    </lineage>
</organism>
<name>A0ABD1DNQ1_CULPP</name>
<sequence length="198" mass="23039">MLQCCVKYLGLLAIALLNLVTCRYMEIGSPVLDCVRIRNLEHRSMVFGTGYFHTDDNQRYMGTWDRDGTPFNSAFKIERISKYQEPLYFIRMINTQEYLFGGPFTTTAGSRIPVFTYHKYANKTRDPEGIFGFEKAKDKRGAYNGAYYIKAVNFEYYVIGSRSDANPPVDGESFHVLQMDRKYQPELTSEHQFYIEQC</sequence>
<dbReference type="AlphaFoldDB" id="A0ABD1DNQ1"/>
<dbReference type="Proteomes" id="UP001562425">
    <property type="component" value="Unassembled WGS sequence"/>
</dbReference>
<evidence type="ECO:0000256" key="1">
    <source>
        <dbReference type="SAM" id="SignalP"/>
    </source>
</evidence>
<evidence type="ECO:0000313" key="2">
    <source>
        <dbReference type="EMBL" id="KAL1401044.1"/>
    </source>
</evidence>
<accession>A0ABD1DNQ1</accession>
<feature type="signal peptide" evidence="1">
    <location>
        <begin position="1"/>
        <end position="22"/>
    </location>
</feature>
<keyword evidence="3" id="KW-1185">Reference proteome</keyword>
<reference evidence="2 3" key="1">
    <citation type="submission" date="2024-05" db="EMBL/GenBank/DDBJ databases">
        <title>Culex pipiens pipiens assembly and annotation.</title>
        <authorList>
            <person name="Alout H."/>
            <person name="Durand T."/>
        </authorList>
    </citation>
    <scope>NUCLEOTIDE SEQUENCE [LARGE SCALE GENOMIC DNA]</scope>
    <source>
        <strain evidence="2">HA-2024</strain>
        <tissue evidence="2">Whole body</tissue>
    </source>
</reference>
<proteinExistence type="predicted"/>
<evidence type="ECO:0000313" key="3">
    <source>
        <dbReference type="Proteomes" id="UP001562425"/>
    </source>
</evidence>